<organism evidence="11 12">
    <name type="scientific">Candidatus Anaerobiospirillum merdipullorum</name>
    <dbReference type="NCBI Taxonomy" id="2838450"/>
    <lineage>
        <taxon>Bacteria</taxon>
        <taxon>Pseudomonadati</taxon>
        <taxon>Pseudomonadota</taxon>
        <taxon>Gammaproteobacteria</taxon>
        <taxon>Aeromonadales</taxon>
        <taxon>Succinivibrionaceae</taxon>
        <taxon>Anaerobiospirillum</taxon>
    </lineage>
</organism>
<gene>
    <name evidence="11" type="ORF">IAA31_08640</name>
</gene>
<comment type="catalytic activity">
    <reaction evidence="8">
        <text>a quinone + NADH + H(+) = a quinol + NAD(+)</text>
        <dbReference type="Rhea" id="RHEA:46160"/>
        <dbReference type="ChEBI" id="CHEBI:15378"/>
        <dbReference type="ChEBI" id="CHEBI:24646"/>
        <dbReference type="ChEBI" id="CHEBI:57540"/>
        <dbReference type="ChEBI" id="CHEBI:57945"/>
        <dbReference type="ChEBI" id="CHEBI:132124"/>
        <dbReference type="EC" id="1.6.5.9"/>
    </reaction>
</comment>
<evidence type="ECO:0000313" key="11">
    <source>
        <dbReference type="EMBL" id="MBU3827534.1"/>
    </source>
</evidence>
<dbReference type="PANTHER" id="PTHR43706:SF47">
    <property type="entry name" value="EXTERNAL NADH-UBIQUINONE OXIDOREDUCTASE 1, MITOCHONDRIAL-RELATED"/>
    <property type="match status" value="1"/>
</dbReference>
<dbReference type="EC" id="1.6.5.9" evidence="2"/>
<evidence type="ECO:0000256" key="2">
    <source>
        <dbReference type="ARBA" id="ARBA00012637"/>
    </source>
</evidence>
<dbReference type="SUPFAM" id="SSF51905">
    <property type="entry name" value="FAD/NAD(P)-binding domain"/>
    <property type="match status" value="2"/>
</dbReference>
<reference evidence="11" key="1">
    <citation type="journal article" date="2021" name="PeerJ">
        <title>Extensive microbial diversity within the chicken gut microbiome revealed by metagenomics and culture.</title>
        <authorList>
            <person name="Gilroy R."/>
            <person name="Ravi A."/>
            <person name="Getino M."/>
            <person name="Pursley I."/>
            <person name="Horton D.L."/>
            <person name="Alikhan N.F."/>
            <person name="Baker D."/>
            <person name="Gharbi K."/>
            <person name="Hall N."/>
            <person name="Watson M."/>
            <person name="Adriaenssens E.M."/>
            <person name="Foster-Nyarko E."/>
            <person name="Jarju S."/>
            <person name="Secka A."/>
            <person name="Antonio M."/>
            <person name="Oren A."/>
            <person name="Chaudhuri R.R."/>
            <person name="La Ragione R."/>
            <person name="Hildebrand F."/>
            <person name="Pallen M.J."/>
        </authorList>
    </citation>
    <scope>NUCLEOTIDE SEQUENCE</scope>
    <source>
        <strain evidence="11">687</strain>
    </source>
</reference>
<evidence type="ECO:0000256" key="7">
    <source>
        <dbReference type="ARBA" id="ARBA00023027"/>
    </source>
</evidence>
<evidence type="ECO:0000313" key="12">
    <source>
        <dbReference type="Proteomes" id="UP000824150"/>
    </source>
</evidence>
<sequence length="461" mass="51699">MSANLPESTHQRIVIVGGGFAGLQLIEQLKDTDYQVVLIDKNNYHQFPPLIYQIATAGLNPSSISFPFRKLMAKRKNQFFRLAELRAIYPTEKYIQTSIGKISYDYLVLSCGATTNFFNNADIASKAMPMKTVAEAMGLRNALLSNFERALTCASEQERQELLNVVIVGGGPSGVEIAGAIAEMRHYVLPRDYPDMDASRMHIHLIEGSPKLLNAMSPKASRKALDFLKKLNVEVSLNTLVQDYRERTVYLSDGRNIPSLTFIWVGGVCGVPLVGLPKECFTRGGRLLVNRYHEVKGVNDIFALGDISCIEGDPDYPKGHPMMAQPAIQEGFNLSYNFKALLKNEARRPFSYKDLGSMATIGRNLAVADIGKFHFAGFFAWFLWMAVHLRSILGVHNKLAVLLDWMWSYITYDRSNRMIVRAKLPAVLQERRERESRTHWGDLKFDAAEADAVADEKPAAK</sequence>
<dbReference type="InterPro" id="IPR023753">
    <property type="entry name" value="FAD/NAD-binding_dom"/>
</dbReference>
<feature type="domain" description="FAD/NAD(P)-binding" evidence="9">
    <location>
        <begin position="12"/>
        <end position="331"/>
    </location>
</feature>
<dbReference type="PRINTS" id="PR00411">
    <property type="entry name" value="PNDRDTASEI"/>
</dbReference>
<dbReference type="EMBL" id="JAHLFG010000094">
    <property type="protein sequence ID" value="MBU3827534.1"/>
    <property type="molecule type" value="Genomic_DNA"/>
</dbReference>
<name>A0A9E2KQE2_9GAMM</name>
<proteinExistence type="inferred from homology"/>
<evidence type="ECO:0000256" key="3">
    <source>
        <dbReference type="ARBA" id="ARBA00022630"/>
    </source>
</evidence>
<reference evidence="11" key="2">
    <citation type="submission" date="2021-04" db="EMBL/GenBank/DDBJ databases">
        <authorList>
            <person name="Gilroy R."/>
        </authorList>
    </citation>
    <scope>NUCLEOTIDE SEQUENCE</scope>
    <source>
        <strain evidence="11">687</strain>
    </source>
</reference>
<keyword evidence="7" id="KW-0520">NAD</keyword>
<protein>
    <recommendedName>
        <fullName evidence="2">NADH:ubiquinone reductase (non-electrogenic)</fullName>
        <ecNumber evidence="2">1.6.5.9</ecNumber>
    </recommendedName>
</protein>
<comment type="similarity">
    <text evidence="1">Belongs to the NADH dehydrogenase family.</text>
</comment>
<evidence type="ECO:0000259" key="10">
    <source>
        <dbReference type="Pfam" id="PF22366"/>
    </source>
</evidence>
<dbReference type="Gene3D" id="3.50.50.100">
    <property type="match status" value="1"/>
</dbReference>
<dbReference type="GO" id="GO:0050136">
    <property type="term" value="F:NADH dehydrogenase (quinone) (non-electrogenic) activity"/>
    <property type="evidence" value="ECO:0007669"/>
    <property type="project" value="UniProtKB-EC"/>
</dbReference>
<dbReference type="PANTHER" id="PTHR43706">
    <property type="entry name" value="NADH DEHYDROGENASE"/>
    <property type="match status" value="1"/>
</dbReference>
<comment type="caution">
    <text evidence="11">The sequence shown here is derived from an EMBL/GenBank/DDBJ whole genome shotgun (WGS) entry which is preliminary data.</text>
</comment>
<evidence type="ECO:0000259" key="9">
    <source>
        <dbReference type="Pfam" id="PF07992"/>
    </source>
</evidence>
<evidence type="ECO:0000256" key="6">
    <source>
        <dbReference type="ARBA" id="ARBA00023002"/>
    </source>
</evidence>
<dbReference type="PRINTS" id="PR00368">
    <property type="entry name" value="FADPNR"/>
</dbReference>
<dbReference type="Pfam" id="PF22366">
    <property type="entry name" value="NDH2_C"/>
    <property type="match status" value="1"/>
</dbReference>
<feature type="domain" description="External alternative NADH-ubiquinone oxidoreductase-like C-terminal" evidence="10">
    <location>
        <begin position="355"/>
        <end position="410"/>
    </location>
</feature>
<evidence type="ECO:0000256" key="8">
    <source>
        <dbReference type="ARBA" id="ARBA00047599"/>
    </source>
</evidence>
<evidence type="ECO:0000256" key="5">
    <source>
        <dbReference type="ARBA" id="ARBA00022946"/>
    </source>
</evidence>
<dbReference type="InterPro" id="IPR045024">
    <property type="entry name" value="NDH-2"/>
</dbReference>
<evidence type="ECO:0000256" key="4">
    <source>
        <dbReference type="ARBA" id="ARBA00022827"/>
    </source>
</evidence>
<dbReference type="InterPro" id="IPR054585">
    <property type="entry name" value="NDH2-like_C"/>
</dbReference>
<dbReference type="AlphaFoldDB" id="A0A9E2KQE2"/>
<accession>A0A9E2KQE2</accession>
<dbReference type="Proteomes" id="UP000824150">
    <property type="component" value="Unassembled WGS sequence"/>
</dbReference>
<dbReference type="InterPro" id="IPR036188">
    <property type="entry name" value="FAD/NAD-bd_sf"/>
</dbReference>
<evidence type="ECO:0000256" key="1">
    <source>
        <dbReference type="ARBA" id="ARBA00005272"/>
    </source>
</evidence>
<keyword evidence="6" id="KW-0560">Oxidoreductase</keyword>
<keyword evidence="4" id="KW-0274">FAD</keyword>
<dbReference type="Pfam" id="PF07992">
    <property type="entry name" value="Pyr_redox_2"/>
    <property type="match status" value="1"/>
</dbReference>
<keyword evidence="5" id="KW-0809">Transit peptide</keyword>
<keyword evidence="3" id="KW-0285">Flavoprotein</keyword>